<dbReference type="Pfam" id="PF13188">
    <property type="entry name" value="PAS_8"/>
    <property type="match status" value="1"/>
</dbReference>
<dbReference type="InterPro" id="IPR003661">
    <property type="entry name" value="HisK_dim/P_dom"/>
</dbReference>
<dbReference type="Pfam" id="PF01590">
    <property type="entry name" value="GAF"/>
    <property type="match status" value="1"/>
</dbReference>
<dbReference type="Gene3D" id="1.10.287.130">
    <property type="match status" value="1"/>
</dbReference>
<keyword evidence="6 8" id="KW-0418">Kinase</keyword>
<gene>
    <name evidence="8" type="ORF">BN948_04737</name>
</gene>
<dbReference type="CDD" id="cd00082">
    <property type="entry name" value="HisKA"/>
    <property type="match status" value="1"/>
</dbReference>
<reference evidence="9" key="1">
    <citation type="submission" date="2014-02" db="EMBL/GenBank/DDBJ databases">
        <authorList>
            <person name="Gan H."/>
        </authorList>
    </citation>
    <scope>NUCLEOTIDE SEQUENCE [LARGE SCALE GENOMIC DNA]</scope>
    <source>
        <strain evidence="9">S1</strain>
    </source>
</reference>
<dbReference type="SMART" id="SM00065">
    <property type="entry name" value="GAF"/>
    <property type="match status" value="1"/>
</dbReference>
<dbReference type="Gene3D" id="3.30.450.20">
    <property type="entry name" value="PAS domain"/>
    <property type="match status" value="1"/>
</dbReference>
<dbReference type="InterPro" id="IPR004358">
    <property type="entry name" value="Sig_transdc_His_kin-like_C"/>
</dbReference>
<dbReference type="Gene3D" id="3.30.565.10">
    <property type="entry name" value="Histidine kinase-like ATPase, C-terminal domain"/>
    <property type="match status" value="1"/>
</dbReference>
<evidence type="ECO:0000256" key="3">
    <source>
        <dbReference type="ARBA" id="ARBA00012438"/>
    </source>
</evidence>
<dbReference type="EC" id="2.7.13.3" evidence="3"/>
<dbReference type="EMBL" id="CCAE010000074">
    <property type="protein sequence ID" value="CDN90295.1"/>
    <property type="molecule type" value="Genomic_DNA"/>
</dbReference>
<dbReference type="InterPro" id="IPR036097">
    <property type="entry name" value="HisK_dim/P_sf"/>
</dbReference>
<dbReference type="Proteomes" id="UP000028878">
    <property type="component" value="Unassembled WGS sequence"/>
</dbReference>
<dbReference type="SMART" id="SM00387">
    <property type="entry name" value="HATPase_c"/>
    <property type="match status" value="1"/>
</dbReference>
<protein>
    <recommendedName>
        <fullName evidence="3">histidine kinase</fullName>
        <ecNumber evidence="3">2.7.13.3</ecNumber>
    </recommendedName>
</protein>
<dbReference type="InterPro" id="IPR000014">
    <property type="entry name" value="PAS"/>
</dbReference>
<keyword evidence="9" id="KW-1185">Reference proteome</keyword>
<sequence>MSIESMPPQLGVVARRGESPQSFLLALNDALRPLAKAADILATASRLLGQYLGANRVAYFEMRGPDYIIERDFTDGVPSLEGRCPAVSFGQHMLALYRAGQTVVVNDVASHPLLSADERAVQAEASVAAYIGVPLIKNGEFVVGLGVHSQVPRDWTPEEVTLVEDTAERTWAAVERLRAEDALSRSEQHYRTLFDSIDQGLCIIEVLFDDEGRPNDYRFLQTNAAFERHTGLLNATGRRMREMAPDHEAFWYETYGHIALTGEAMRFEHAAEALERHFDVSAFRIGGPLDCKVAVLFSDITERKRHEQALRDADRRKDEFLAILAHELRNPLAPIVNSLHILRGGGGSMNVDRLHDILERQVSHLVRLVDDLMEVSRITTGKVELRREPVDLAEVMKSAIDTSRPLIDAAGHELSVALPAEPLRLHADAVRLTQVLANLLNNAAKYTPAGGRIWLSARREGAQAVVSVRDNGMGIHADMLDQVFELFAQADQGTHRAQGGLGIGLTLVRSLVHLHGGTVQACSDGPGRGSEFLVRLPLSPEPAGLTPS</sequence>
<dbReference type="InterPro" id="IPR029016">
    <property type="entry name" value="GAF-like_dom_sf"/>
</dbReference>
<dbReference type="InterPro" id="IPR036890">
    <property type="entry name" value="HATPase_C_sf"/>
</dbReference>
<dbReference type="FunFam" id="3.30.565.10:FF:000006">
    <property type="entry name" value="Sensor histidine kinase WalK"/>
    <property type="match status" value="1"/>
</dbReference>
<keyword evidence="5" id="KW-0808">Transferase</keyword>
<comment type="catalytic activity">
    <reaction evidence="1">
        <text>ATP + protein L-histidine = ADP + protein N-phospho-L-histidine.</text>
        <dbReference type="EC" id="2.7.13.3"/>
    </reaction>
</comment>
<dbReference type="AlphaFoldDB" id="A0A1L1PYB2"/>
<dbReference type="PANTHER" id="PTHR43547">
    <property type="entry name" value="TWO-COMPONENT HISTIDINE KINASE"/>
    <property type="match status" value="1"/>
</dbReference>
<evidence type="ECO:0000256" key="5">
    <source>
        <dbReference type="ARBA" id="ARBA00022679"/>
    </source>
</evidence>
<evidence type="ECO:0000256" key="4">
    <source>
        <dbReference type="ARBA" id="ARBA00022553"/>
    </source>
</evidence>
<proteinExistence type="predicted"/>
<evidence type="ECO:0000256" key="2">
    <source>
        <dbReference type="ARBA" id="ARBA00004429"/>
    </source>
</evidence>
<dbReference type="SUPFAM" id="SSF47384">
    <property type="entry name" value="Homodimeric domain of signal transducing histidine kinase"/>
    <property type="match status" value="1"/>
</dbReference>
<evidence type="ECO:0000259" key="7">
    <source>
        <dbReference type="PROSITE" id="PS50109"/>
    </source>
</evidence>
<organism evidence="8 9">
    <name type="scientific">Hydrogenophaga intermedia</name>
    <dbReference type="NCBI Taxonomy" id="65786"/>
    <lineage>
        <taxon>Bacteria</taxon>
        <taxon>Pseudomonadati</taxon>
        <taxon>Pseudomonadota</taxon>
        <taxon>Betaproteobacteria</taxon>
        <taxon>Burkholderiales</taxon>
        <taxon>Comamonadaceae</taxon>
        <taxon>Hydrogenophaga</taxon>
    </lineage>
</organism>
<dbReference type="Pfam" id="PF02518">
    <property type="entry name" value="HATPase_c"/>
    <property type="match status" value="1"/>
</dbReference>
<dbReference type="RefSeq" id="WP_009515665.1">
    <property type="nucleotide sequence ID" value="NZ_CCAE010000074.1"/>
</dbReference>
<dbReference type="GO" id="GO:0000155">
    <property type="term" value="F:phosphorelay sensor kinase activity"/>
    <property type="evidence" value="ECO:0007669"/>
    <property type="project" value="InterPro"/>
</dbReference>
<reference evidence="9" key="2">
    <citation type="submission" date="2014-11" db="EMBL/GenBank/DDBJ databases">
        <title>Draft genome sequence of Hydrogenophaga intermedia S1.</title>
        <authorList>
            <person name="Gan H.M."/>
            <person name="Chew T.H."/>
            <person name="Stolz A."/>
        </authorList>
    </citation>
    <scope>NUCLEOTIDE SEQUENCE [LARGE SCALE GENOMIC DNA]</scope>
    <source>
        <strain evidence="9">S1</strain>
    </source>
</reference>
<dbReference type="PANTHER" id="PTHR43547:SF2">
    <property type="entry name" value="HYBRID SIGNAL TRANSDUCTION HISTIDINE KINASE C"/>
    <property type="match status" value="1"/>
</dbReference>
<dbReference type="PROSITE" id="PS50109">
    <property type="entry name" value="HIS_KIN"/>
    <property type="match status" value="1"/>
</dbReference>
<dbReference type="SUPFAM" id="SSF55874">
    <property type="entry name" value="ATPase domain of HSP90 chaperone/DNA topoisomerase II/histidine kinase"/>
    <property type="match status" value="1"/>
</dbReference>
<evidence type="ECO:0000313" key="8">
    <source>
        <dbReference type="EMBL" id="CDN90295.1"/>
    </source>
</evidence>
<dbReference type="InterPro" id="IPR003018">
    <property type="entry name" value="GAF"/>
</dbReference>
<comment type="subcellular location">
    <subcellularLocation>
        <location evidence="2">Cell inner membrane</location>
        <topology evidence="2">Multi-pass membrane protein</topology>
    </subcellularLocation>
</comment>
<name>A0A1L1PYB2_HYDIT</name>
<dbReference type="SMART" id="SM00388">
    <property type="entry name" value="HisKA"/>
    <property type="match status" value="1"/>
</dbReference>
<dbReference type="SUPFAM" id="SSF55781">
    <property type="entry name" value="GAF domain-like"/>
    <property type="match status" value="1"/>
</dbReference>
<dbReference type="PRINTS" id="PR00344">
    <property type="entry name" value="BCTRLSENSOR"/>
</dbReference>
<evidence type="ECO:0000256" key="6">
    <source>
        <dbReference type="ARBA" id="ARBA00022777"/>
    </source>
</evidence>
<evidence type="ECO:0000313" key="9">
    <source>
        <dbReference type="Proteomes" id="UP000028878"/>
    </source>
</evidence>
<feature type="domain" description="Histidine kinase" evidence="7">
    <location>
        <begin position="323"/>
        <end position="540"/>
    </location>
</feature>
<dbReference type="Gene3D" id="3.30.450.40">
    <property type="match status" value="1"/>
</dbReference>
<dbReference type="GO" id="GO:0005886">
    <property type="term" value="C:plasma membrane"/>
    <property type="evidence" value="ECO:0007669"/>
    <property type="project" value="UniProtKB-SubCell"/>
</dbReference>
<dbReference type="InterPro" id="IPR035965">
    <property type="entry name" value="PAS-like_dom_sf"/>
</dbReference>
<keyword evidence="4" id="KW-0597">Phosphoprotein</keyword>
<dbReference type="SUPFAM" id="SSF55785">
    <property type="entry name" value="PYP-like sensor domain (PAS domain)"/>
    <property type="match status" value="1"/>
</dbReference>
<evidence type="ECO:0000256" key="1">
    <source>
        <dbReference type="ARBA" id="ARBA00000085"/>
    </source>
</evidence>
<dbReference type="Pfam" id="PF00512">
    <property type="entry name" value="HisKA"/>
    <property type="match status" value="1"/>
</dbReference>
<dbReference type="InterPro" id="IPR005467">
    <property type="entry name" value="His_kinase_dom"/>
</dbReference>
<dbReference type="InterPro" id="IPR003594">
    <property type="entry name" value="HATPase_dom"/>
</dbReference>
<accession>A0A1L1PYB2</accession>